<protein>
    <recommendedName>
        <fullName evidence="4">ABC transporter family protein</fullName>
    </recommendedName>
</protein>
<evidence type="ECO:0000313" key="3">
    <source>
        <dbReference type="Proteomes" id="UP000231742"/>
    </source>
</evidence>
<keyword evidence="3" id="KW-1185">Reference proteome</keyword>
<accession>A0A2M9D5N8</accession>
<sequence length="235" mass="24892">MRAELSGVTQGRNAEDLPATSTNFASGSVTLAVAETEQRPTVLGLIASGRMRPSTGTVTIDGRADARALRRRVALVDAPGVSDPDAGVPLVGVVAEELMFAGQRADPLAARRWLDERGLRHLTSTAIADIEPTTRLRVLCELAVLRPHVEGLVVTAPDRHGGQPLDWWTLFGEFADRGFAVLAVAGRASEWAITHADVILRAEAAEQTLRNSLGAFDERTAAWAQSGGGVGVENA</sequence>
<dbReference type="AlphaFoldDB" id="A0A2M9D5N8"/>
<dbReference type="OrthoDB" id="3775353at2"/>
<proteinExistence type="predicted"/>
<name>A0A2M9D5N8_9MICO</name>
<comment type="caution">
    <text evidence="2">The sequence shown here is derived from an EMBL/GenBank/DDBJ whole genome shotgun (WGS) entry which is preliminary data.</text>
</comment>
<gene>
    <name evidence="2" type="ORF">CLV85_0105</name>
</gene>
<feature type="region of interest" description="Disordered" evidence="1">
    <location>
        <begin position="1"/>
        <end position="21"/>
    </location>
</feature>
<organism evidence="2 3">
    <name type="scientific">Salinibacterium amurskyense</name>
    <dbReference type="NCBI Taxonomy" id="205941"/>
    <lineage>
        <taxon>Bacteria</taxon>
        <taxon>Bacillati</taxon>
        <taxon>Actinomycetota</taxon>
        <taxon>Actinomycetes</taxon>
        <taxon>Micrococcales</taxon>
        <taxon>Microbacteriaceae</taxon>
        <taxon>Salinibacterium</taxon>
    </lineage>
</organism>
<dbReference type="EMBL" id="PGFH01000001">
    <property type="protein sequence ID" value="PJJ80938.1"/>
    <property type="molecule type" value="Genomic_DNA"/>
</dbReference>
<evidence type="ECO:0000313" key="2">
    <source>
        <dbReference type="EMBL" id="PJJ80938.1"/>
    </source>
</evidence>
<dbReference type="RefSeq" id="WP_100387672.1">
    <property type="nucleotide sequence ID" value="NZ_BMZU01000001.1"/>
</dbReference>
<evidence type="ECO:0000256" key="1">
    <source>
        <dbReference type="SAM" id="MobiDB-lite"/>
    </source>
</evidence>
<dbReference type="Proteomes" id="UP000231742">
    <property type="component" value="Unassembled WGS sequence"/>
</dbReference>
<reference evidence="2 3" key="1">
    <citation type="submission" date="2017-11" db="EMBL/GenBank/DDBJ databases">
        <title>Genomic Encyclopedia of Archaeal and Bacterial Type Strains, Phase II (KMG-II): From Individual Species to Whole Genera.</title>
        <authorList>
            <person name="Goeker M."/>
        </authorList>
    </citation>
    <scope>NUCLEOTIDE SEQUENCE [LARGE SCALE GENOMIC DNA]</scope>
    <source>
        <strain evidence="2 3">DSM 16400</strain>
    </source>
</reference>
<evidence type="ECO:0008006" key="4">
    <source>
        <dbReference type="Google" id="ProtNLM"/>
    </source>
</evidence>